<name>A0A915K8N5_ROMCU</name>
<organism evidence="1 2">
    <name type="scientific">Romanomermis culicivorax</name>
    <name type="common">Nematode worm</name>
    <dbReference type="NCBI Taxonomy" id="13658"/>
    <lineage>
        <taxon>Eukaryota</taxon>
        <taxon>Metazoa</taxon>
        <taxon>Ecdysozoa</taxon>
        <taxon>Nematoda</taxon>
        <taxon>Enoplea</taxon>
        <taxon>Dorylaimia</taxon>
        <taxon>Mermithida</taxon>
        <taxon>Mermithoidea</taxon>
        <taxon>Mermithidae</taxon>
        <taxon>Romanomermis</taxon>
    </lineage>
</organism>
<evidence type="ECO:0000313" key="2">
    <source>
        <dbReference type="WBParaSite" id="nRc.2.0.1.t34252-RA"/>
    </source>
</evidence>
<reference evidence="2" key="1">
    <citation type="submission" date="2022-11" db="UniProtKB">
        <authorList>
            <consortium name="WormBaseParasite"/>
        </authorList>
    </citation>
    <scope>IDENTIFICATION</scope>
</reference>
<dbReference type="WBParaSite" id="nRc.2.0.1.t34252-RA">
    <property type="protein sequence ID" value="nRc.2.0.1.t34252-RA"/>
    <property type="gene ID" value="nRc.2.0.1.g34252"/>
</dbReference>
<accession>A0A915K8N5</accession>
<sequence>MKKGLVEIWIVWQQSDLIEDCCILFVLIPGCSSFICKQPFPKAVKPGRIFLFASKRAVHCCLLDKSSDHRTHCNRIIILPAPRSVIAIPTVTPLVK</sequence>
<protein>
    <submittedName>
        <fullName evidence="2">Uncharacterized protein</fullName>
    </submittedName>
</protein>
<keyword evidence="1" id="KW-1185">Reference proteome</keyword>
<dbReference type="AlphaFoldDB" id="A0A915K8N5"/>
<dbReference type="Proteomes" id="UP000887565">
    <property type="component" value="Unplaced"/>
</dbReference>
<evidence type="ECO:0000313" key="1">
    <source>
        <dbReference type="Proteomes" id="UP000887565"/>
    </source>
</evidence>
<proteinExistence type="predicted"/>